<dbReference type="PROSITE" id="PS51704">
    <property type="entry name" value="GP_PDE"/>
    <property type="match status" value="1"/>
</dbReference>
<dbReference type="RefSeq" id="WP_191154814.1">
    <property type="nucleotide sequence ID" value="NZ_JACXAI010000001.1"/>
</dbReference>
<dbReference type="GO" id="GO:0006629">
    <property type="term" value="P:lipid metabolic process"/>
    <property type="evidence" value="ECO:0007669"/>
    <property type="project" value="InterPro"/>
</dbReference>
<keyword evidence="3" id="KW-1185">Reference proteome</keyword>
<proteinExistence type="predicted"/>
<dbReference type="InterPro" id="IPR017946">
    <property type="entry name" value="PLC-like_Pdiesterase_TIM-brl"/>
</dbReference>
<dbReference type="SUPFAM" id="SSF51695">
    <property type="entry name" value="PLC-like phosphodiesterases"/>
    <property type="match status" value="1"/>
</dbReference>
<gene>
    <name evidence="2" type="ORF">IC621_00930</name>
</gene>
<protein>
    <submittedName>
        <fullName evidence="2">Glycerophosphodiester phosphodiesterase</fullName>
    </submittedName>
</protein>
<dbReference type="PANTHER" id="PTHR46211:SF1">
    <property type="entry name" value="GLYCEROPHOSPHODIESTER PHOSPHODIESTERASE, CYTOPLASMIC"/>
    <property type="match status" value="1"/>
</dbReference>
<dbReference type="PANTHER" id="PTHR46211">
    <property type="entry name" value="GLYCEROPHOSPHORYL DIESTER PHOSPHODIESTERASE"/>
    <property type="match status" value="1"/>
</dbReference>
<name>A0A926NDD0_9BACI</name>
<dbReference type="GO" id="GO:0008081">
    <property type="term" value="F:phosphoric diester hydrolase activity"/>
    <property type="evidence" value="ECO:0007669"/>
    <property type="project" value="InterPro"/>
</dbReference>
<sequence>MTKIFGHRGAAGTYPENTMASFQAAIEAGADGIELDVQMTRDGELVVIHDESVERTTNSTGFIKDFLYRDLQAVDACYKFKQFKGKTKIPTLDEVFSWAEHSGGFLVNVELKNTLFPYEGIEEKVIQLIYRYNLSERVIISSFNHYSLVKCHQITKDIEKAILYMEGLYEPWNYAKTVGALSLHPKYTSAPPHSVTLAQNNGIEVRPFTINKVEVMKQYISCGCGGIITDYPEKAVKILSKYN</sequence>
<evidence type="ECO:0000313" key="3">
    <source>
        <dbReference type="Proteomes" id="UP000626844"/>
    </source>
</evidence>
<feature type="domain" description="GP-PDE" evidence="1">
    <location>
        <begin position="2"/>
        <end position="239"/>
    </location>
</feature>
<organism evidence="2 3">
    <name type="scientific">Metabacillus arenae</name>
    <dbReference type="NCBI Taxonomy" id="2771434"/>
    <lineage>
        <taxon>Bacteria</taxon>
        <taxon>Bacillati</taxon>
        <taxon>Bacillota</taxon>
        <taxon>Bacilli</taxon>
        <taxon>Bacillales</taxon>
        <taxon>Bacillaceae</taxon>
        <taxon>Metabacillus</taxon>
    </lineage>
</organism>
<dbReference type="InterPro" id="IPR030395">
    <property type="entry name" value="GP_PDE_dom"/>
</dbReference>
<dbReference type="Gene3D" id="3.20.20.190">
    <property type="entry name" value="Phosphatidylinositol (PI) phosphodiesterase"/>
    <property type="match status" value="1"/>
</dbReference>
<dbReference type="AlphaFoldDB" id="A0A926NDD0"/>
<dbReference type="Pfam" id="PF03009">
    <property type="entry name" value="GDPD"/>
    <property type="match status" value="1"/>
</dbReference>
<dbReference type="CDD" id="cd08563">
    <property type="entry name" value="GDPD_TtGDE_like"/>
    <property type="match status" value="1"/>
</dbReference>
<accession>A0A926NDD0</accession>
<dbReference type="EMBL" id="JACXAI010000001">
    <property type="protein sequence ID" value="MBD1378780.1"/>
    <property type="molecule type" value="Genomic_DNA"/>
</dbReference>
<dbReference type="Proteomes" id="UP000626844">
    <property type="component" value="Unassembled WGS sequence"/>
</dbReference>
<comment type="caution">
    <text evidence="2">The sequence shown here is derived from an EMBL/GenBank/DDBJ whole genome shotgun (WGS) entry which is preliminary data.</text>
</comment>
<reference evidence="2" key="1">
    <citation type="submission" date="2020-09" db="EMBL/GenBank/DDBJ databases">
        <title>A novel bacterium of genus Bacillus, isolated from South China Sea.</title>
        <authorList>
            <person name="Huang H."/>
            <person name="Mo K."/>
            <person name="Hu Y."/>
        </authorList>
    </citation>
    <scope>NUCLEOTIDE SEQUENCE</scope>
    <source>
        <strain evidence="2">IB182487</strain>
    </source>
</reference>
<evidence type="ECO:0000313" key="2">
    <source>
        <dbReference type="EMBL" id="MBD1378780.1"/>
    </source>
</evidence>
<evidence type="ECO:0000259" key="1">
    <source>
        <dbReference type="PROSITE" id="PS51704"/>
    </source>
</evidence>